<keyword evidence="3" id="KW-1185">Reference proteome</keyword>
<dbReference type="SUPFAM" id="SSF54862">
    <property type="entry name" value="4Fe-4S ferredoxins"/>
    <property type="match status" value="1"/>
</dbReference>
<dbReference type="InterPro" id="IPR017896">
    <property type="entry name" value="4Fe4S_Fe-S-bd"/>
</dbReference>
<dbReference type="PROSITE" id="PS51379">
    <property type="entry name" value="4FE4S_FER_2"/>
    <property type="match status" value="1"/>
</dbReference>
<evidence type="ECO:0000313" key="3">
    <source>
        <dbReference type="Proteomes" id="UP000628736"/>
    </source>
</evidence>
<accession>A0A8J6M7J3</accession>
<proteinExistence type="predicted"/>
<gene>
    <name evidence="2" type="ORF">H8S11_02080</name>
</gene>
<evidence type="ECO:0000313" key="2">
    <source>
        <dbReference type="EMBL" id="MBC5721612.1"/>
    </source>
</evidence>
<sequence length="172" mass="18673">MNCNGCKKCGLKLTGAPSLEELKVAGRFPSEEERMKGPLAVIECIEEIPCNPCESACPQDAIHVGNPITNLPAIDYDKCIGCGICIACCPGLAICVRDYTYSSSEATISFPYEYLPIPEKGQAVKMVDRQGQVVCDGIILRVNNAPANHSTAVVTAVFPKEYYEQVISIRRL</sequence>
<dbReference type="Proteomes" id="UP000628736">
    <property type="component" value="Unassembled WGS sequence"/>
</dbReference>
<reference evidence="2" key="1">
    <citation type="submission" date="2020-08" db="EMBL/GenBank/DDBJ databases">
        <title>Genome public.</title>
        <authorList>
            <person name="Liu C."/>
            <person name="Sun Q."/>
        </authorList>
    </citation>
    <scope>NUCLEOTIDE SEQUENCE</scope>
    <source>
        <strain evidence="2">NSJ-23</strain>
    </source>
</reference>
<name>A0A8J6M7J3_9FIRM</name>
<protein>
    <submittedName>
        <fullName evidence="2">4Fe-4S ferredoxin</fullName>
    </submittedName>
</protein>
<feature type="domain" description="4Fe-4S ferredoxin-type" evidence="1">
    <location>
        <begin position="70"/>
        <end position="99"/>
    </location>
</feature>
<comment type="caution">
    <text evidence="2">The sequence shown here is derived from an EMBL/GenBank/DDBJ whole genome shotgun (WGS) entry which is preliminary data.</text>
</comment>
<dbReference type="AlphaFoldDB" id="A0A8J6M7J3"/>
<organism evidence="2 3">
    <name type="scientific">Flintibacter hominis</name>
    <dbReference type="NCBI Taxonomy" id="2763048"/>
    <lineage>
        <taxon>Bacteria</taxon>
        <taxon>Bacillati</taxon>
        <taxon>Bacillota</taxon>
        <taxon>Clostridia</taxon>
        <taxon>Eubacteriales</taxon>
        <taxon>Flintibacter</taxon>
    </lineage>
</organism>
<evidence type="ECO:0000259" key="1">
    <source>
        <dbReference type="PROSITE" id="PS51379"/>
    </source>
</evidence>
<dbReference type="Gene3D" id="3.30.70.20">
    <property type="match status" value="1"/>
</dbReference>
<dbReference type="EMBL" id="JACOPO010000001">
    <property type="protein sequence ID" value="MBC5721612.1"/>
    <property type="molecule type" value="Genomic_DNA"/>
</dbReference>
<dbReference type="Pfam" id="PF12837">
    <property type="entry name" value="Fer4_6"/>
    <property type="match status" value="1"/>
</dbReference>